<comment type="caution">
    <text evidence="2">The sequence shown here is derived from an EMBL/GenBank/DDBJ whole genome shotgun (WGS) entry which is preliminary data.</text>
</comment>
<dbReference type="InterPro" id="IPR002847">
    <property type="entry name" value="F420-0_gamma-glut_ligase-dom"/>
</dbReference>
<dbReference type="Proteomes" id="UP000753196">
    <property type="component" value="Unassembled WGS sequence"/>
</dbReference>
<dbReference type="Gene3D" id="3.90.1660.10">
    <property type="entry name" value="CofE-like domain"/>
    <property type="match status" value="1"/>
</dbReference>
<reference evidence="2" key="1">
    <citation type="submission" date="2020-07" db="EMBL/GenBank/DDBJ databases">
        <title>Huge and variable diversity of episymbiotic CPR bacteria and DPANN archaea in groundwater ecosystems.</title>
        <authorList>
            <person name="He C.Y."/>
            <person name="Keren R."/>
            <person name="Whittaker M."/>
            <person name="Farag I.F."/>
            <person name="Doudna J."/>
            <person name="Cate J.H.D."/>
            <person name="Banfield J.F."/>
        </authorList>
    </citation>
    <scope>NUCLEOTIDE SEQUENCE</scope>
    <source>
        <strain evidence="2">NC_groundwater_973_Pr1_S-0.2um_54_13</strain>
    </source>
</reference>
<dbReference type="Pfam" id="PF01996">
    <property type="entry name" value="F420_ligase"/>
    <property type="match status" value="1"/>
</dbReference>
<organism evidence="2 3">
    <name type="scientific">Candidatus Sungiibacteriota bacterium</name>
    <dbReference type="NCBI Taxonomy" id="2750080"/>
    <lineage>
        <taxon>Bacteria</taxon>
        <taxon>Candidatus Sungiibacteriota</taxon>
    </lineage>
</organism>
<sequence>MIITPIKTRIIMPPRDDLLSALKKALPRVRENTVLVITSKVVSIWQGRCIPKAEISDKDELIKQEADFYLSREATPHGWVMHTLKHNIFIPSAGIDESNANEHYILWPQNPAATAKVLWQWARKTYRLRNVGIIISDSRSLPLRRGVVGFALSYYGFHPLKEYRGTPDLFGRKLKMTLTDFPDALASGAVAIMGEGKESTPAAVIADVPMLKFTGRPYRARRPHSSYDIKTKEDIYYPLLSSVLWKKGGGGRRSHFRSWK</sequence>
<dbReference type="AlphaFoldDB" id="A0A932VS54"/>
<protein>
    <submittedName>
        <fullName evidence="2">Coenzyme F420-0:L-glutamate ligase</fullName>
    </submittedName>
</protein>
<feature type="domain" description="Coenzyme F420:L-glutamate ligase-like" evidence="1">
    <location>
        <begin position="6"/>
        <end position="206"/>
    </location>
</feature>
<name>A0A932VS54_9BACT</name>
<evidence type="ECO:0000313" key="3">
    <source>
        <dbReference type="Proteomes" id="UP000753196"/>
    </source>
</evidence>
<evidence type="ECO:0000259" key="1">
    <source>
        <dbReference type="Pfam" id="PF01996"/>
    </source>
</evidence>
<proteinExistence type="predicted"/>
<dbReference type="PANTHER" id="PTHR47917:SF1">
    <property type="entry name" value="COENZYME F420:L-GLUTAMATE LIGASE"/>
    <property type="match status" value="1"/>
</dbReference>
<dbReference type="GO" id="GO:0016874">
    <property type="term" value="F:ligase activity"/>
    <property type="evidence" value="ECO:0007669"/>
    <property type="project" value="UniProtKB-KW"/>
</dbReference>
<dbReference type="EMBL" id="JACQCR010000012">
    <property type="protein sequence ID" value="MBI3630821.1"/>
    <property type="molecule type" value="Genomic_DNA"/>
</dbReference>
<gene>
    <name evidence="2" type="ORF">HY221_00590</name>
</gene>
<keyword evidence="2" id="KW-0436">Ligase</keyword>
<dbReference type="PANTHER" id="PTHR47917">
    <property type="match status" value="1"/>
</dbReference>
<accession>A0A932VS54</accession>
<evidence type="ECO:0000313" key="2">
    <source>
        <dbReference type="EMBL" id="MBI3630821.1"/>
    </source>
</evidence>
<dbReference type="Gene3D" id="3.30.1330.100">
    <property type="entry name" value="CofE-like"/>
    <property type="match status" value="1"/>
</dbReference>
<dbReference type="SUPFAM" id="SSF144010">
    <property type="entry name" value="CofE-like"/>
    <property type="match status" value="1"/>
</dbReference>